<evidence type="ECO:0000313" key="3">
    <source>
        <dbReference type="Proteomes" id="UP001066276"/>
    </source>
</evidence>
<feature type="region of interest" description="Disordered" evidence="1">
    <location>
        <begin position="91"/>
        <end position="152"/>
    </location>
</feature>
<comment type="caution">
    <text evidence="2">The sequence shown here is derived from an EMBL/GenBank/DDBJ whole genome shotgun (WGS) entry which is preliminary data.</text>
</comment>
<sequence length="181" mass="19364">MSVSSMRFLGRFVPGGGGEGGHLLRNREAAGGGLYQCLQSRSLTGGAECSAHSAVSRRFLRPERKGGLGGALRLRCPGLLHGEHFTIAPGPSSAPPAPGLEALPGLRGQRQHRRRRPFVSAAPGGPAAAPLHRPPPREVSPHRTRGRRHRPSTLSAFLKVCRRAKYMSLLLKITKNPTILA</sequence>
<evidence type="ECO:0000256" key="1">
    <source>
        <dbReference type="SAM" id="MobiDB-lite"/>
    </source>
</evidence>
<organism evidence="2 3">
    <name type="scientific">Pleurodeles waltl</name>
    <name type="common">Iberian ribbed newt</name>
    <dbReference type="NCBI Taxonomy" id="8319"/>
    <lineage>
        <taxon>Eukaryota</taxon>
        <taxon>Metazoa</taxon>
        <taxon>Chordata</taxon>
        <taxon>Craniata</taxon>
        <taxon>Vertebrata</taxon>
        <taxon>Euteleostomi</taxon>
        <taxon>Amphibia</taxon>
        <taxon>Batrachia</taxon>
        <taxon>Caudata</taxon>
        <taxon>Salamandroidea</taxon>
        <taxon>Salamandridae</taxon>
        <taxon>Pleurodelinae</taxon>
        <taxon>Pleurodeles</taxon>
    </lineage>
</organism>
<feature type="compositionally biased region" description="Basic residues" evidence="1">
    <location>
        <begin position="142"/>
        <end position="151"/>
    </location>
</feature>
<dbReference type="EMBL" id="JANPWB010000003">
    <property type="protein sequence ID" value="KAJ1196368.1"/>
    <property type="molecule type" value="Genomic_DNA"/>
</dbReference>
<gene>
    <name evidence="2" type="ORF">NDU88_000239</name>
</gene>
<protein>
    <submittedName>
        <fullName evidence="2">Uncharacterized protein</fullName>
    </submittedName>
</protein>
<keyword evidence="3" id="KW-1185">Reference proteome</keyword>
<feature type="compositionally biased region" description="Low complexity" evidence="1">
    <location>
        <begin position="99"/>
        <end position="108"/>
    </location>
</feature>
<proteinExistence type="predicted"/>
<dbReference type="Proteomes" id="UP001066276">
    <property type="component" value="Chromosome 2_1"/>
</dbReference>
<reference evidence="2" key="1">
    <citation type="journal article" date="2022" name="bioRxiv">
        <title>Sequencing and chromosome-scale assembly of the giantPleurodeles waltlgenome.</title>
        <authorList>
            <person name="Brown T."/>
            <person name="Elewa A."/>
            <person name="Iarovenko S."/>
            <person name="Subramanian E."/>
            <person name="Araus A.J."/>
            <person name="Petzold A."/>
            <person name="Susuki M."/>
            <person name="Suzuki K.-i.T."/>
            <person name="Hayashi T."/>
            <person name="Toyoda A."/>
            <person name="Oliveira C."/>
            <person name="Osipova E."/>
            <person name="Leigh N.D."/>
            <person name="Simon A."/>
            <person name="Yun M.H."/>
        </authorList>
    </citation>
    <scope>NUCLEOTIDE SEQUENCE</scope>
    <source>
        <strain evidence="2">20211129_DDA</strain>
        <tissue evidence="2">Liver</tissue>
    </source>
</reference>
<feature type="compositionally biased region" description="Low complexity" evidence="1">
    <location>
        <begin position="121"/>
        <end position="131"/>
    </location>
</feature>
<evidence type="ECO:0000313" key="2">
    <source>
        <dbReference type="EMBL" id="KAJ1196368.1"/>
    </source>
</evidence>
<dbReference type="AlphaFoldDB" id="A0AAV7V4J8"/>
<accession>A0AAV7V4J8</accession>
<name>A0AAV7V4J8_PLEWA</name>